<organism evidence="4">
    <name type="scientific">uncultured Chloroflexota bacterium</name>
    <dbReference type="NCBI Taxonomy" id="166587"/>
    <lineage>
        <taxon>Bacteria</taxon>
        <taxon>Bacillati</taxon>
        <taxon>Chloroflexota</taxon>
        <taxon>environmental samples</taxon>
    </lineage>
</organism>
<gene>
    <name evidence="4" type="ORF">HGMM_F11H08C27</name>
</gene>
<evidence type="ECO:0000259" key="3">
    <source>
        <dbReference type="Pfam" id="PF16158"/>
    </source>
</evidence>
<protein>
    <submittedName>
        <fullName evidence="4">Hypothetical conserved protein</fullName>
    </submittedName>
</protein>
<proteinExistence type="predicted"/>
<reference evidence="4" key="2">
    <citation type="journal article" date="2012" name="PLoS ONE">
        <title>A Deeply Branching Thermophilic Bacterium with an Ancient Acetyl-CoA Pathway Dominates a Subsurface Ecosystem.</title>
        <authorList>
            <person name="Takami H."/>
            <person name="Noguchi H."/>
            <person name="Takaki Y."/>
            <person name="Uchiyama I."/>
            <person name="Toyoda A."/>
            <person name="Nishi S."/>
            <person name="Chee G.-J."/>
            <person name="Arai W."/>
            <person name="Nunoura T."/>
            <person name="Itoh T."/>
            <person name="Hattori M."/>
            <person name="Takai K."/>
        </authorList>
    </citation>
    <scope>NUCLEOTIDE SEQUENCE</scope>
</reference>
<feature type="region of interest" description="Disordered" evidence="1">
    <location>
        <begin position="638"/>
        <end position="679"/>
    </location>
</feature>
<evidence type="ECO:0000256" key="2">
    <source>
        <dbReference type="SAM" id="SignalP"/>
    </source>
</evidence>
<reference evidence="4" key="1">
    <citation type="journal article" date="2005" name="Environ. Microbiol.">
        <title>Genetic and functional properties of uncultivated thermophilic crenarchaeotes from a subsurface gold mine as revealed by analysis of genome fragments.</title>
        <authorList>
            <person name="Nunoura T."/>
            <person name="Hirayama H."/>
            <person name="Takami H."/>
            <person name="Oida H."/>
            <person name="Nishi S."/>
            <person name="Shimamura S."/>
            <person name="Suzuki Y."/>
            <person name="Inagaki F."/>
            <person name="Takai K."/>
            <person name="Nealson K.H."/>
            <person name="Horikoshi K."/>
        </authorList>
    </citation>
    <scope>NUCLEOTIDE SEQUENCE</scope>
</reference>
<dbReference type="CDD" id="cd14947">
    <property type="entry name" value="NBR1_like"/>
    <property type="match status" value="2"/>
</dbReference>
<name>H5SCY1_9CHLR</name>
<dbReference type="InterPro" id="IPR013783">
    <property type="entry name" value="Ig-like_fold"/>
</dbReference>
<feature type="signal peptide" evidence="2">
    <location>
        <begin position="1"/>
        <end position="17"/>
    </location>
</feature>
<dbReference type="InterPro" id="IPR032350">
    <property type="entry name" value="Nbr1_FW"/>
</dbReference>
<accession>H5SCY1</accession>
<dbReference type="PANTHER" id="PTHR20930">
    <property type="entry name" value="OVARIAN CARCINOMA ANTIGEN CA125-RELATED"/>
    <property type="match status" value="1"/>
</dbReference>
<feature type="domain" description="Nbr1 FW" evidence="3">
    <location>
        <begin position="346"/>
        <end position="450"/>
    </location>
</feature>
<sequence>MKIARFLLLLAFLCSFAGSPLPAVQAAAICDWAQFIADVTIPDGTVMAPGTTFTKTWRLKNIGSCTWGTGYRLVFSSGSQMGAPTEVNLPYSVAPGQVVDVSVTMTAPSAPGSYRGYWLLKNASGALFGLGSTANKPFWVEIVIAESQNIVFDFFSQAANAAWGNVSSSLPYPGQEGSAKGFVVPRTNPTLENGAPTPGNALLMVPQQVYNGVIYGVFPAFTVQSGDEFRATIGCAQGAANCYARFTLQYLDSNNALYTLWSFDERYDGMIYSARVPLNAIAGKTVRFVLKIRAAGAASGDQALWVNPVIVRGGGVTPSPTPAAGTPTPTPPVSSCDKAQFIADVTIPDGTLMNPGQVFDKTWRLKNIGSCTWTTAYKLVFVSGEQMGGPAEANLPMNVPPGSTVDLTVRLTAPLNGGSYRGYWQFKNASGVLFGIGTPAVKPWWVEIRVAGPTSTPGPTQTPIPTSTPASDTAYDFVAHVCEAQWVSAAGVLPCPGVEGNAGGFVRVISNPRLENGVTNPRPGLLTVPHNVYNGYIQGIYPPFRVQSGDRFESIVNCEYGATSCLVLFRLDYRIGDGPIQTLWAFGERYEGLFYQASLDLSALAGQDVRFVLTILANGPASGDRALWVAPRIRRSSATSATATSTPAPSATPTPTSAPSDTPTPTVEPSATPTATPAP</sequence>
<feature type="chain" id="PRO_5003597326" evidence="2">
    <location>
        <begin position="18"/>
        <end position="679"/>
    </location>
</feature>
<dbReference type="Pfam" id="PF16158">
    <property type="entry name" value="N_BRCA1_IG"/>
    <property type="match status" value="2"/>
</dbReference>
<dbReference type="Gene3D" id="2.60.40.10">
    <property type="entry name" value="Immunoglobulins"/>
    <property type="match status" value="2"/>
</dbReference>
<dbReference type="EMBL" id="AP011674">
    <property type="protein sequence ID" value="BAL54017.1"/>
    <property type="molecule type" value="Genomic_DNA"/>
</dbReference>
<evidence type="ECO:0000256" key="1">
    <source>
        <dbReference type="SAM" id="MobiDB-lite"/>
    </source>
</evidence>
<keyword evidence="2" id="KW-0732">Signal</keyword>
<dbReference type="PANTHER" id="PTHR20930:SF0">
    <property type="entry name" value="PROTEIN ILRUN"/>
    <property type="match status" value="1"/>
</dbReference>
<dbReference type="AlphaFoldDB" id="H5SCY1"/>
<evidence type="ECO:0000313" key="4">
    <source>
        <dbReference type="EMBL" id="BAL54017.1"/>
    </source>
</evidence>
<feature type="domain" description="Nbr1 FW" evidence="3">
    <location>
        <begin position="40"/>
        <end position="143"/>
    </location>
</feature>